<dbReference type="Proteomes" id="UP000023152">
    <property type="component" value="Unassembled WGS sequence"/>
</dbReference>
<name>X6NKJ1_RETFI</name>
<gene>
    <name evidence="3" type="ORF">RFI_10724</name>
</gene>
<accession>X6NKJ1</accession>
<protein>
    <submittedName>
        <fullName evidence="3">Uncharacterized protein</fullName>
    </submittedName>
</protein>
<sequence>MADFFQTTALELSNDDINCAIVQDKIDNSFDKFEEAYQDGASKASSKLRSFNLFSDAEGLQAPSNNFYRLNNSLDLFLTKESINPEIIDKQWKNSLREICDPIHHPTSPPRHKLPKTSRLGSQSKIFFVLLFEIKKQQHYSNGMIASQRLHDNAYERERKLRLKQEQARREQEQKHQTMQQIHRRIQTKFKSMHESIRAHSVSSVFDKLYRQHEVQQNKLARLRQKQESSYDNQSHLTKIHKKKKRSPILFSNKSNHKLPTVEVRLQQWDQQKQIKLQHAREKHLQESCTFQPQTNRSTSNNDKNWSVSSHSALIFNCLRLLYLHKVTKNKLKDINDIFHSCNSKFLILKTTWCQCFEHFNTSTSNYMFCQTVRITKIQKNVYIFQISSNFSKRKIRTNKIKYKTKREYALEQTIHNMAISTIHSLNKDNTYLFKRFDDPFLDNSVLIISSLVVLLVYIIQIVQIFT</sequence>
<keyword evidence="2" id="KW-0812">Transmembrane</keyword>
<evidence type="ECO:0000256" key="2">
    <source>
        <dbReference type="SAM" id="Phobius"/>
    </source>
</evidence>
<reference evidence="3 4" key="1">
    <citation type="journal article" date="2013" name="Curr. Biol.">
        <title>The Genome of the Foraminiferan Reticulomyxa filosa.</title>
        <authorList>
            <person name="Glockner G."/>
            <person name="Hulsmann N."/>
            <person name="Schleicher M."/>
            <person name="Noegel A.A."/>
            <person name="Eichinger L."/>
            <person name="Gallinger C."/>
            <person name="Pawlowski J."/>
            <person name="Sierra R."/>
            <person name="Euteneuer U."/>
            <person name="Pillet L."/>
            <person name="Moustafa A."/>
            <person name="Platzer M."/>
            <person name="Groth M."/>
            <person name="Szafranski K."/>
            <person name="Schliwa M."/>
        </authorList>
    </citation>
    <scope>NUCLEOTIDE SEQUENCE [LARGE SCALE GENOMIC DNA]</scope>
</reference>
<evidence type="ECO:0000313" key="3">
    <source>
        <dbReference type="EMBL" id="ETO26413.1"/>
    </source>
</evidence>
<keyword evidence="2" id="KW-1133">Transmembrane helix</keyword>
<keyword evidence="4" id="KW-1185">Reference proteome</keyword>
<feature type="compositionally biased region" description="Polar residues" evidence="1">
    <location>
        <begin position="228"/>
        <end position="237"/>
    </location>
</feature>
<keyword evidence="2" id="KW-0472">Membrane</keyword>
<comment type="caution">
    <text evidence="3">The sequence shown here is derived from an EMBL/GenBank/DDBJ whole genome shotgun (WGS) entry which is preliminary data.</text>
</comment>
<organism evidence="3 4">
    <name type="scientific">Reticulomyxa filosa</name>
    <dbReference type="NCBI Taxonomy" id="46433"/>
    <lineage>
        <taxon>Eukaryota</taxon>
        <taxon>Sar</taxon>
        <taxon>Rhizaria</taxon>
        <taxon>Retaria</taxon>
        <taxon>Foraminifera</taxon>
        <taxon>Monothalamids</taxon>
        <taxon>Reticulomyxidae</taxon>
        <taxon>Reticulomyxa</taxon>
    </lineage>
</organism>
<evidence type="ECO:0000313" key="4">
    <source>
        <dbReference type="Proteomes" id="UP000023152"/>
    </source>
</evidence>
<dbReference type="EMBL" id="ASPP01007881">
    <property type="protein sequence ID" value="ETO26413.1"/>
    <property type="molecule type" value="Genomic_DNA"/>
</dbReference>
<feature type="region of interest" description="Disordered" evidence="1">
    <location>
        <begin position="224"/>
        <end position="244"/>
    </location>
</feature>
<proteinExistence type="predicted"/>
<dbReference type="AlphaFoldDB" id="X6NKJ1"/>
<feature type="transmembrane region" description="Helical" evidence="2">
    <location>
        <begin position="445"/>
        <end position="466"/>
    </location>
</feature>
<evidence type="ECO:0000256" key="1">
    <source>
        <dbReference type="SAM" id="MobiDB-lite"/>
    </source>
</evidence>